<sequence length="756" mass="80817">MQSKLSLLRLATLAVYWATVKADEIIYADGALNSNWQDWSWQSVINYDATDIFEGTSSISINSEAWSAFSVKDGPSTIVSYAGLKFDVSGANPDVSVSLSSSADSDSSASWALSEFGATITADNFTTLLLNFNNLPPGNGAVLASDTWDRITFQAGGNGAIYHLDNIILLDEIFVNPDILSAEPIGTNVIAVTTAGGADVSTIQVALNGQAVSVVGTSTMSPIGAPSSSISYLTLASSFAPGNLTITTANGTFSYTLPSSLSGTVDQSTNYPISPLIYGVNFPTSASYIQDLGVTLSRWGGNAVTAYNPFGQFTNAGNDWYFENRVADPPSADDWIGWVGGAGSQSIVTVPALDWVAKDATSYSYPASVYPNQTAFDPYNSDAGSGLFPNGSYVTPVPDQNHVYVPWNMSAASQWLSGLANKPTIITVDNEIEIASNTHQDMHPIPMGYDEELARVLNVSAMAKAVLPDVLVAAPSTCSWWYYWISQVGASDQEAHNNTDFLPWFLDQLQAQATATGVKPVDIIDLHYYYQPDTSANDAAAKALRLRMTRSLWDPTYVDESWVATSTANHQPNSSIIQLIPRIHTLIDQHYPNTKFSLSEWSSTDDTDLTGGLLTVDALGIYGRYKLDAATYWSDPDENGPVGLAYWLYRGFGTFFGSSSAQVSIPGFDPDVLGVYAGTNGGSNLTLVVVNKDPSGPVSLNLGGVPAGTYFLRHFGGEAGVAKYQTTISITSSSYIVIPAYTAVFLQQRTGGTGYV</sequence>
<dbReference type="EMBL" id="KV419397">
    <property type="protein sequence ID" value="KZS97237.1"/>
    <property type="molecule type" value="Genomic_DNA"/>
</dbReference>
<dbReference type="InterPro" id="IPR024745">
    <property type="entry name" value="GH44_cat"/>
</dbReference>
<name>A0A164YU82_9AGAM</name>
<dbReference type="Proteomes" id="UP000076722">
    <property type="component" value="Unassembled WGS sequence"/>
</dbReference>
<accession>A0A164YU82</accession>
<organism evidence="3 4">
    <name type="scientific">Sistotremastrum niveocremeum HHB9708</name>
    <dbReference type="NCBI Taxonomy" id="1314777"/>
    <lineage>
        <taxon>Eukaryota</taxon>
        <taxon>Fungi</taxon>
        <taxon>Dikarya</taxon>
        <taxon>Basidiomycota</taxon>
        <taxon>Agaricomycotina</taxon>
        <taxon>Agaricomycetes</taxon>
        <taxon>Sistotremastrales</taxon>
        <taxon>Sistotremastraceae</taxon>
        <taxon>Sertulicium</taxon>
        <taxon>Sertulicium niveocremeum</taxon>
    </lineage>
</organism>
<dbReference type="InterPro" id="IPR017853">
    <property type="entry name" value="GH"/>
</dbReference>
<dbReference type="Pfam" id="PF12891">
    <property type="entry name" value="Glyco_hydro_44"/>
    <property type="match status" value="1"/>
</dbReference>
<keyword evidence="1" id="KW-0732">Signal</keyword>
<evidence type="ECO:0000256" key="1">
    <source>
        <dbReference type="SAM" id="SignalP"/>
    </source>
</evidence>
<evidence type="ECO:0000313" key="4">
    <source>
        <dbReference type="Proteomes" id="UP000076722"/>
    </source>
</evidence>
<dbReference type="Gene3D" id="2.60.120.430">
    <property type="entry name" value="Galactose-binding lectin"/>
    <property type="match status" value="1"/>
</dbReference>
<dbReference type="OrthoDB" id="3180848at2759"/>
<dbReference type="Gene3D" id="3.20.20.80">
    <property type="entry name" value="Glycosidases"/>
    <property type="match status" value="1"/>
</dbReference>
<feature type="signal peptide" evidence="1">
    <location>
        <begin position="1"/>
        <end position="22"/>
    </location>
</feature>
<proteinExistence type="predicted"/>
<feature type="chain" id="PRO_5007854735" description="Glycoside hydrolase family 44 catalytic domain-containing protein" evidence="1">
    <location>
        <begin position="23"/>
        <end position="756"/>
    </location>
</feature>
<dbReference type="SUPFAM" id="SSF51445">
    <property type="entry name" value="(Trans)glycosidases"/>
    <property type="match status" value="1"/>
</dbReference>
<evidence type="ECO:0000313" key="3">
    <source>
        <dbReference type="EMBL" id="KZS97237.1"/>
    </source>
</evidence>
<reference evidence="3 4" key="1">
    <citation type="journal article" date="2016" name="Mol. Biol. Evol.">
        <title>Comparative Genomics of Early-Diverging Mushroom-Forming Fungi Provides Insights into the Origins of Lignocellulose Decay Capabilities.</title>
        <authorList>
            <person name="Nagy L.G."/>
            <person name="Riley R."/>
            <person name="Tritt A."/>
            <person name="Adam C."/>
            <person name="Daum C."/>
            <person name="Floudas D."/>
            <person name="Sun H."/>
            <person name="Yadav J.S."/>
            <person name="Pangilinan J."/>
            <person name="Larsson K.H."/>
            <person name="Matsuura K."/>
            <person name="Barry K."/>
            <person name="Labutti K."/>
            <person name="Kuo R."/>
            <person name="Ohm R.A."/>
            <person name="Bhattacharya S.S."/>
            <person name="Shirouzu T."/>
            <person name="Yoshinaga Y."/>
            <person name="Martin F.M."/>
            <person name="Grigoriev I.V."/>
            <person name="Hibbett D.S."/>
        </authorList>
    </citation>
    <scope>NUCLEOTIDE SEQUENCE [LARGE SCALE GENOMIC DNA]</scope>
    <source>
        <strain evidence="3 4">HHB9708</strain>
    </source>
</reference>
<protein>
    <recommendedName>
        <fullName evidence="2">Glycoside hydrolase family 44 catalytic domain-containing protein</fullName>
    </recommendedName>
</protein>
<gene>
    <name evidence="3" type="ORF">SISNIDRAFT_406491</name>
</gene>
<keyword evidence="4" id="KW-1185">Reference proteome</keyword>
<feature type="domain" description="Glycoside hydrolase family 44 catalytic" evidence="2">
    <location>
        <begin position="313"/>
        <end position="531"/>
    </location>
</feature>
<evidence type="ECO:0000259" key="2">
    <source>
        <dbReference type="Pfam" id="PF12891"/>
    </source>
</evidence>
<dbReference type="AlphaFoldDB" id="A0A164YU82"/>